<dbReference type="PANTHER" id="PTHR13932:SF5">
    <property type="entry name" value="RADICAL S-ADENOSYL METHIONINE DOMAIN-CONTAINING PROTEIN 1, MITOCHONDRIAL"/>
    <property type="match status" value="1"/>
</dbReference>
<evidence type="ECO:0000256" key="6">
    <source>
        <dbReference type="ARBA" id="ARBA00022723"/>
    </source>
</evidence>
<dbReference type="EMBL" id="SHKX01000010">
    <property type="protein sequence ID" value="RZU47823.1"/>
    <property type="molecule type" value="Genomic_DNA"/>
</dbReference>
<comment type="subcellular location">
    <subcellularLocation>
        <location evidence="10">Cytoplasm</location>
    </subcellularLocation>
</comment>
<evidence type="ECO:0000256" key="1">
    <source>
        <dbReference type="ARBA" id="ARBA00001966"/>
    </source>
</evidence>
<dbReference type="Gene3D" id="3.20.20.70">
    <property type="entry name" value="Aldolase class I"/>
    <property type="match status" value="1"/>
</dbReference>
<dbReference type="SFLD" id="SFLDG01065">
    <property type="entry name" value="anaerobic_coproporphyrinogen-I"/>
    <property type="match status" value="1"/>
</dbReference>
<evidence type="ECO:0000256" key="7">
    <source>
        <dbReference type="ARBA" id="ARBA00023004"/>
    </source>
</evidence>
<comment type="caution">
    <text evidence="12">The sequence shown here is derived from an EMBL/GenBank/DDBJ whole genome shotgun (WGS) entry which is preliminary data.</text>
</comment>
<keyword evidence="8 10" id="KW-0411">Iron-sulfur</keyword>
<dbReference type="InterPro" id="IPR034505">
    <property type="entry name" value="Coproporphyrinogen-III_oxidase"/>
</dbReference>
<dbReference type="NCBIfam" id="TIGR00539">
    <property type="entry name" value="hemN_rel"/>
    <property type="match status" value="1"/>
</dbReference>
<dbReference type="Pfam" id="PF04055">
    <property type="entry name" value="Radical_SAM"/>
    <property type="match status" value="1"/>
</dbReference>
<protein>
    <recommendedName>
        <fullName evidence="3 10">Heme chaperone HemW</fullName>
    </recommendedName>
</protein>
<dbReference type="GO" id="GO:0046872">
    <property type="term" value="F:metal ion binding"/>
    <property type="evidence" value="ECO:0007669"/>
    <property type="project" value="UniProtKB-UniRule"/>
</dbReference>
<keyword evidence="5 10" id="KW-0949">S-adenosyl-L-methionine</keyword>
<evidence type="ECO:0000256" key="3">
    <source>
        <dbReference type="ARBA" id="ARBA00017228"/>
    </source>
</evidence>
<keyword evidence="10" id="KW-0963">Cytoplasm</keyword>
<dbReference type="GO" id="GO:0005737">
    <property type="term" value="C:cytoplasm"/>
    <property type="evidence" value="ECO:0007669"/>
    <property type="project" value="UniProtKB-SubCell"/>
</dbReference>
<comment type="function">
    <text evidence="10">Probably acts as a heme chaperone, transferring heme to an unknown acceptor. Binds one molecule of heme per monomer, possibly covalently. Binds 1 [4Fe-4S] cluster. The cluster is coordinated with 3 cysteines and an exchangeable S-adenosyl-L-methionine.</text>
</comment>
<evidence type="ECO:0000313" key="12">
    <source>
        <dbReference type="EMBL" id="RZU47823.1"/>
    </source>
</evidence>
<keyword evidence="13" id="KW-1185">Reference proteome</keyword>
<dbReference type="OrthoDB" id="9808022at2"/>
<evidence type="ECO:0000259" key="11">
    <source>
        <dbReference type="PROSITE" id="PS51918"/>
    </source>
</evidence>
<dbReference type="SUPFAM" id="SSF102114">
    <property type="entry name" value="Radical SAM enzymes"/>
    <property type="match status" value="1"/>
</dbReference>
<dbReference type="SFLD" id="SFLDF00288">
    <property type="entry name" value="HemN-like__clustered_with_nucl"/>
    <property type="match status" value="1"/>
</dbReference>
<dbReference type="InterPro" id="IPR004559">
    <property type="entry name" value="HemW-like"/>
</dbReference>
<keyword evidence="10" id="KW-0004">4Fe-4S</keyword>
<keyword evidence="9 10" id="KW-0143">Chaperone</keyword>
<dbReference type="InterPro" id="IPR058240">
    <property type="entry name" value="rSAM_sf"/>
</dbReference>
<comment type="cofactor">
    <cofactor evidence="1">
        <name>[4Fe-4S] cluster</name>
        <dbReference type="ChEBI" id="CHEBI:49883"/>
    </cofactor>
</comment>
<gene>
    <name evidence="12" type="ORF">EV700_0790</name>
</gene>
<dbReference type="GO" id="GO:0004109">
    <property type="term" value="F:coproporphyrinogen oxidase activity"/>
    <property type="evidence" value="ECO:0007669"/>
    <property type="project" value="InterPro"/>
</dbReference>
<feature type="domain" description="Radical SAM core" evidence="11">
    <location>
        <begin position="2"/>
        <end position="238"/>
    </location>
</feature>
<reference evidence="12 13" key="1">
    <citation type="submission" date="2019-02" db="EMBL/GenBank/DDBJ databases">
        <title>Genomic Encyclopedia of Type Strains, Phase IV (KMG-IV): sequencing the most valuable type-strain genomes for metagenomic binning, comparative biology and taxonomic classification.</title>
        <authorList>
            <person name="Goeker M."/>
        </authorList>
    </citation>
    <scope>NUCLEOTIDE SEQUENCE [LARGE SCALE GENOMIC DNA]</scope>
    <source>
        <strain evidence="12 13">DSM 105135</strain>
    </source>
</reference>
<evidence type="ECO:0000256" key="9">
    <source>
        <dbReference type="ARBA" id="ARBA00023186"/>
    </source>
</evidence>
<dbReference type="RefSeq" id="WP_130411036.1">
    <property type="nucleotide sequence ID" value="NZ_SHKX01000010.1"/>
</dbReference>
<keyword evidence="7 10" id="KW-0408">Iron</keyword>
<dbReference type="InterPro" id="IPR013785">
    <property type="entry name" value="Aldolase_TIM"/>
</dbReference>
<dbReference type="CDD" id="cd01335">
    <property type="entry name" value="Radical_SAM"/>
    <property type="match status" value="1"/>
</dbReference>
<evidence type="ECO:0000256" key="8">
    <source>
        <dbReference type="ARBA" id="ARBA00023014"/>
    </source>
</evidence>
<dbReference type="InterPro" id="IPR006638">
    <property type="entry name" value="Elp3/MiaA/NifB-like_rSAM"/>
</dbReference>
<evidence type="ECO:0000256" key="10">
    <source>
        <dbReference type="RuleBase" id="RU364116"/>
    </source>
</evidence>
<organism evidence="12 13">
    <name type="scientific">Fluviicoccus keumensis</name>
    <dbReference type="NCBI Taxonomy" id="1435465"/>
    <lineage>
        <taxon>Bacteria</taxon>
        <taxon>Pseudomonadati</taxon>
        <taxon>Pseudomonadota</taxon>
        <taxon>Gammaproteobacteria</taxon>
        <taxon>Moraxellales</taxon>
        <taxon>Moraxellaceae</taxon>
        <taxon>Fluviicoccus</taxon>
    </lineage>
</organism>
<dbReference type="PANTHER" id="PTHR13932">
    <property type="entry name" value="COPROPORPHYRINIGEN III OXIDASE"/>
    <property type="match status" value="1"/>
</dbReference>
<comment type="similarity">
    <text evidence="2">Belongs to the anaerobic coproporphyrinogen-III oxidase family. HemW subfamily.</text>
</comment>
<dbReference type="GO" id="GO:0006779">
    <property type="term" value="P:porphyrin-containing compound biosynthetic process"/>
    <property type="evidence" value="ECO:0007669"/>
    <property type="project" value="InterPro"/>
</dbReference>
<dbReference type="Pfam" id="PF06969">
    <property type="entry name" value="HemN_C"/>
    <property type="match status" value="1"/>
</dbReference>
<accession>A0A4Q7ZCS8</accession>
<evidence type="ECO:0000256" key="4">
    <source>
        <dbReference type="ARBA" id="ARBA00022617"/>
    </source>
</evidence>
<dbReference type="SFLD" id="SFLDS00029">
    <property type="entry name" value="Radical_SAM"/>
    <property type="match status" value="1"/>
</dbReference>
<evidence type="ECO:0000256" key="5">
    <source>
        <dbReference type="ARBA" id="ARBA00022691"/>
    </source>
</evidence>
<name>A0A4Q7ZCS8_9GAMM</name>
<keyword evidence="4 10" id="KW-0349">Heme</keyword>
<proteinExistence type="inferred from homology"/>
<evidence type="ECO:0000313" key="13">
    <source>
        <dbReference type="Proteomes" id="UP000292423"/>
    </source>
</evidence>
<dbReference type="InterPro" id="IPR010723">
    <property type="entry name" value="HemN_C"/>
</dbReference>
<dbReference type="SMART" id="SM00729">
    <property type="entry name" value="Elp3"/>
    <property type="match status" value="1"/>
</dbReference>
<evidence type="ECO:0000256" key="2">
    <source>
        <dbReference type="ARBA" id="ARBA00006100"/>
    </source>
</evidence>
<dbReference type="PROSITE" id="PS51918">
    <property type="entry name" value="RADICAL_SAM"/>
    <property type="match status" value="1"/>
</dbReference>
<dbReference type="Proteomes" id="UP000292423">
    <property type="component" value="Unassembled WGS sequence"/>
</dbReference>
<dbReference type="InterPro" id="IPR007197">
    <property type="entry name" value="rSAM"/>
</dbReference>
<dbReference type="GO" id="GO:0051539">
    <property type="term" value="F:4 iron, 4 sulfur cluster binding"/>
    <property type="evidence" value="ECO:0007669"/>
    <property type="project" value="UniProtKB-UniRule"/>
</dbReference>
<keyword evidence="6 10" id="KW-0479">Metal-binding</keyword>
<dbReference type="SFLD" id="SFLDF00562">
    <property type="entry name" value="HemN-like__clustered_with_heat"/>
    <property type="match status" value="1"/>
</dbReference>
<dbReference type="SFLD" id="SFLDG01082">
    <property type="entry name" value="B12-binding_domain_containing"/>
    <property type="match status" value="1"/>
</dbReference>
<sequence length="381" mass="42211">MPLPLPPLSLYVHVPWCVRKCPYCDFNSHASPASLPEAEYVSALLRDLDEDLCWVADRPIRSMFVGGGTPSLFSPEAYQTLMAGLKARLAFAPDVEITLEANPGTVEHGRFEGYREAGINRISLGIQSFDPEQLRKLGRIHGRDEAHRAIQAVKDAGFDNFNLDLMHGLPGQTVEGALDDLRQALAFAPPHLSWYQLTIEPNTAFYRQPPVLPEDDALWAIQEAGQALLAAHGLAQYEVSAYSAERPSRHNLNYWEFGDYLGIGAGAHGKVTTADGILRYRKTRLPKDYLAAAPQGLARVGPDRVAEDELAFEFMMNALRLKHGVDSRLFHERTGLALERVEPVICDLQARGLLTRDGNRWACSGIGYNHLNAVLASFLSR</sequence>
<dbReference type="AlphaFoldDB" id="A0A4Q7ZCS8"/>